<evidence type="ECO:0000313" key="1">
    <source>
        <dbReference type="EMBL" id="GCB82816.1"/>
    </source>
</evidence>
<dbReference type="EMBL" id="BFAA01033767">
    <property type="protein sequence ID" value="GCB82816.1"/>
    <property type="molecule type" value="Genomic_DNA"/>
</dbReference>
<name>A0A401QBT7_SCYTO</name>
<dbReference type="AlphaFoldDB" id="A0A401QBT7"/>
<keyword evidence="2" id="KW-1185">Reference proteome</keyword>
<accession>A0A401QBT7</accession>
<proteinExistence type="predicted"/>
<dbReference type="Proteomes" id="UP000288216">
    <property type="component" value="Unassembled WGS sequence"/>
</dbReference>
<reference evidence="1 2" key="1">
    <citation type="journal article" date="2018" name="Nat. Ecol. Evol.">
        <title>Shark genomes provide insights into elasmobranch evolution and the origin of vertebrates.</title>
        <authorList>
            <person name="Hara Y"/>
            <person name="Yamaguchi K"/>
            <person name="Onimaru K"/>
            <person name="Kadota M"/>
            <person name="Koyanagi M"/>
            <person name="Keeley SD"/>
            <person name="Tatsumi K"/>
            <person name="Tanaka K"/>
            <person name="Motone F"/>
            <person name="Kageyama Y"/>
            <person name="Nozu R"/>
            <person name="Adachi N"/>
            <person name="Nishimura O"/>
            <person name="Nakagawa R"/>
            <person name="Tanegashima C"/>
            <person name="Kiyatake I"/>
            <person name="Matsumoto R"/>
            <person name="Murakumo K"/>
            <person name="Nishida K"/>
            <person name="Terakita A"/>
            <person name="Kuratani S"/>
            <person name="Sato K"/>
            <person name="Hyodo S Kuraku.S."/>
        </authorList>
    </citation>
    <scope>NUCLEOTIDE SEQUENCE [LARGE SCALE GENOMIC DNA]</scope>
</reference>
<protein>
    <submittedName>
        <fullName evidence="1">Uncharacterized protein</fullName>
    </submittedName>
</protein>
<gene>
    <name evidence="1" type="ORF">scyTo_0023787</name>
</gene>
<organism evidence="1 2">
    <name type="scientific">Scyliorhinus torazame</name>
    <name type="common">Cloudy catshark</name>
    <name type="synonym">Catulus torazame</name>
    <dbReference type="NCBI Taxonomy" id="75743"/>
    <lineage>
        <taxon>Eukaryota</taxon>
        <taxon>Metazoa</taxon>
        <taxon>Chordata</taxon>
        <taxon>Craniata</taxon>
        <taxon>Vertebrata</taxon>
        <taxon>Chondrichthyes</taxon>
        <taxon>Elasmobranchii</taxon>
        <taxon>Galeomorphii</taxon>
        <taxon>Galeoidea</taxon>
        <taxon>Carcharhiniformes</taxon>
        <taxon>Scyliorhinidae</taxon>
        <taxon>Scyliorhinus</taxon>
    </lineage>
</organism>
<evidence type="ECO:0000313" key="2">
    <source>
        <dbReference type="Proteomes" id="UP000288216"/>
    </source>
</evidence>
<dbReference type="OrthoDB" id="415597at2759"/>
<dbReference type="STRING" id="75743.A0A401QBT7"/>
<comment type="caution">
    <text evidence="1">The sequence shown here is derived from an EMBL/GenBank/DDBJ whole genome shotgun (WGS) entry which is preliminary data.</text>
</comment>
<sequence>MPYGLGAAKLKISAYEPINLPWVTVGEENSESQAITWHSKLKEVESKVNVPIHILNGDSALVTFTGIGYDKRALGNSAFFNDPSSYFGAPAIQRAPVLGQVRV</sequence>